<protein>
    <recommendedName>
        <fullName evidence="2">Fe2OG dioxygenase domain-containing protein</fullName>
    </recommendedName>
</protein>
<dbReference type="HOGENOM" id="CLU_010119_6_2_1"/>
<proteinExistence type="inferred from homology"/>
<dbReference type="KEGG" id="lgi:LOTGIDRAFT_168176"/>
<dbReference type="GO" id="GO:0016491">
    <property type="term" value="F:oxidoreductase activity"/>
    <property type="evidence" value="ECO:0007669"/>
    <property type="project" value="UniProtKB-KW"/>
</dbReference>
<dbReference type="Pfam" id="PF14226">
    <property type="entry name" value="DIOX_N"/>
    <property type="match status" value="1"/>
</dbReference>
<keyword evidence="1" id="KW-0560">Oxidoreductase</keyword>
<reference evidence="3 4" key="1">
    <citation type="journal article" date="2013" name="Nature">
        <title>Insights into bilaterian evolution from three spiralian genomes.</title>
        <authorList>
            <person name="Simakov O."/>
            <person name="Marletaz F."/>
            <person name="Cho S.J."/>
            <person name="Edsinger-Gonzales E."/>
            <person name="Havlak P."/>
            <person name="Hellsten U."/>
            <person name="Kuo D.H."/>
            <person name="Larsson T."/>
            <person name="Lv J."/>
            <person name="Arendt D."/>
            <person name="Savage R."/>
            <person name="Osoegawa K."/>
            <person name="de Jong P."/>
            <person name="Grimwood J."/>
            <person name="Chapman J.A."/>
            <person name="Shapiro H."/>
            <person name="Aerts A."/>
            <person name="Otillar R.P."/>
            <person name="Terry A.Y."/>
            <person name="Boore J.L."/>
            <person name="Grigoriev I.V."/>
            <person name="Lindberg D.R."/>
            <person name="Seaver E.C."/>
            <person name="Weisblat D.A."/>
            <person name="Putnam N.H."/>
            <person name="Rokhsar D.S."/>
        </authorList>
    </citation>
    <scope>NUCLEOTIDE SEQUENCE [LARGE SCALE GENOMIC DNA]</scope>
</reference>
<gene>
    <name evidence="3" type="ORF">LOTGIDRAFT_168176</name>
</gene>
<dbReference type="InterPro" id="IPR026992">
    <property type="entry name" value="DIOX_N"/>
</dbReference>
<dbReference type="Proteomes" id="UP000030746">
    <property type="component" value="Unassembled WGS sequence"/>
</dbReference>
<sequence>MATSIPIVDFQQYGLHIKNETEITNADLKKIGDKLIAAFDSIGFCYIINHGIPQDLIEKIFGVSKTFFDLSTEAKLKYIRSKDIADNHGYVEMGRESLNPQRPGDCKEAFNFTPNHAKFWPTKEVPEMQDIFHKFYDECKQIAFRIFDVFTLGLKLEDRNFLRNSHKNIGCDRNCTTIRSIWYPPLPKDGSIKPGQVRCGEHSDYGTLTLLLQDGIGGLEVCNKNGDYIPATPVPGAICVNIGDLMQRWTADKLIATKHRVLIPESEVLKNKGRQSIAFFIHPDDDFVIKCLDGSDKYKPISALDYLNWRFSLTYQ</sequence>
<organism evidence="3 4">
    <name type="scientific">Lottia gigantea</name>
    <name type="common">Giant owl limpet</name>
    <dbReference type="NCBI Taxonomy" id="225164"/>
    <lineage>
        <taxon>Eukaryota</taxon>
        <taxon>Metazoa</taxon>
        <taxon>Spiralia</taxon>
        <taxon>Lophotrochozoa</taxon>
        <taxon>Mollusca</taxon>
        <taxon>Gastropoda</taxon>
        <taxon>Patellogastropoda</taxon>
        <taxon>Lottioidea</taxon>
        <taxon>Lottiidae</taxon>
        <taxon>Lottia</taxon>
    </lineage>
</organism>
<dbReference type="AlphaFoldDB" id="V4B899"/>
<dbReference type="PROSITE" id="PS51471">
    <property type="entry name" value="FE2OG_OXY"/>
    <property type="match status" value="1"/>
</dbReference>
<dbReference type="FunFam" id="2.60.120.330:FF:000038">
    <property type="entry name" value="Si:dkey-10o6.2"/>
    <property type="match status" value="1"/>
</dbReference>
<dbReference type="Gene3D" id="2.60.120.330">
    <property type="entry name" value="B-lactam Antibiotic, Isopenicillin N Synthase, Chain"/>
    <property type="match status" value="1"/>
</dbReference>
<name>V4B899_LOTGI</name>
<keyword evidence="1" id="KW-0408">Iron</keyword>
<dbReference type="OMA" id="FTTRHDP"/>
<dbReference type="InterPro" id="IPR050231">
    <property type="entry name" value="Iron_ascorbate_oxido_reductase"/>
</dbReference>
<evidence type="ECO:0000313" key="4">
    <source>
        <dbReference type="Proteomes" id="UP000030746"/>
    </source>
</evidence>
<dbReference type="EMBL" id="KB203357">
    <property type="protein sequence ID" value="ESO84919.1"/>
    <property type="molecule type" value="Genomic_DNA"/>
</dbReference>
<dbReference type="GeneID" id="20240793"/>
<keyword evidence="1" id="KW-0479">Metal-binding</keyword>
<keyword evidence="4" id="KW-1185">Reference proteome</keyword>
<evidence type="ECO:0000259" key="2">
    <source>
        <dbReference type="PROSITE" id="PS51471"/>
    </source>
</evidence>
<evidence type="ECO:0000256" key="1">
    <source>
        <dbReference type="RuleBase" id="RU003682"/>
    </source>
</evidence>
<evidence type="ECO:0000313" key="3">
    <source>
        <dbReference type="EMBL" id="ESO84919.1"/>
    </source>
</evidence>
<dbReference type="PRINTS" id="PR00682">
    <property type="entry name" value="IPNSYNTHASE"/>
</dbReference>
<dbReference type="InterPro" id="IPR044861">
    <property type="entry name" value="IPNS-like_FE2OG_OXY"/>
</dbReference>
<dbReference type="OrthoDB" id="288590at2759"/>
<dbReference type="SUPFAM" id="SSF51197">
    <property type="entry name" value="Clavaminate synthase-like"/>
    <property type="match status" value="1"/>
</dbReference>
<dbReference type="Pfam" id="PF03171">
    <property type="entry name" value="2OG-FeII_Oxy"/>
    <property type="match status" value="1"/>
</dbReference>
<feature type="domain" description="Fe2OG dioxygenase" evidence="2">
    <location>
        <begin position="174"/>
        <end position="283"/>
    </location>
</feature>
<dbReference type="InterPro" id="IPR027443">
    <property type="entry name" value="IPNS-like_sf"/>
</dbReference>
<dbReference type="InterPro" id="IPR005123">
    <property type="entry name" value="Oxoglu/Fe-dep_dioxygenase_dom"/>
</dbReference>
<dbReference type="GO" id="GO:0046872">
    <property type="term" value="F:metal ion binding"/>
    <property type="evidence" value="ECO:0007669"/>
    <property type="project" value="UniProtKB-KW"/>
</dbReference>
<dbReference type="PANTHER" id="PTHR47990">
    <property type="entry name" value="2-OXOGLUTARATE (2OG) AND FE(II)-DEPENDENT OXYGENASE SUPERFAMILY PROTEIN-RELATED"/>
    <property type="match status" value="1"/>
</dbReference>
<accession>V4B899</accession>
<dbReference type="RefSeq" id="XP_009064309.1">
    <property type="nucleotide sequence ID" value="XM_009066061.1"/>
</dbReference>
<comment type="similarity">
    <text evidence="1">Belongs to the iron/ascorbate-dependent oxidoreductase family.</text>
</comment>
<dbReference type="CTD" id="20240793"/>